<dbReference type="InterPro" id="IPR051130">
    <property type="entry name" value="Mito_struct-func_regulator"/>
</dbReference>
<comment type="caution">
    <text evidence="3">The sequence shown here is derived from an EMBL/GenBank/DDBJ whole genome shotgun (WGS) entry which is preliminary data.</text>
</comment>
<protein>
    <recommendedName>
        <fullName evidence="2">ABC1 atypical kinase-like domain-containing protein</fullName>
    </recommendedName>
</protein>
<dbReference type="PANTHER" id="PTHR43173">
    <property type="entry name" value="ABC1 FAMILY PROTEIN"/>
    <property type="match status" value="1"/>
</dbReference>
<feature type="domain" description="ABC1 atypical kinase-like" evidence="2">
    <location>
        <begin position="193"/>
        <end position="266"/>
    </location>
</feature>
<organism evidence="3 4">
    <name type="scientific">Reticulomyxa filosa</name>
    <dbReference type="NCBI Taxonomy" id="46433"/>
    <lineage>
        <taxon>Eukaryota</taxon>
        <taxon>Sar</taxon>
        <taxon>Rhizaria</taxon>
        <taxon>Retaria</taxon>
        <taxon>Foraminifera</taxon>
        <taxon>Monothalamids</taxon>
        <taxon>Reticulomyxidae</taxon>
        <taxon>Reticulomyxa</taxon>
    </lineage>
</organism>
<name>X6M673_RETFI</name>
<keyword evidence="1" id="KW-0472">Membrane</keyword>
<proteinExistence type="predicted"/>
<dbReference type="Proteomes" id="UP000023152">
    <property type="component" value="Unassembled WGS sequence"/>
</dbReference>
<keyword evidence="1" id="KW-1133">Transmembrane helix</keyword>
<feature type="transmembrane region" description="Helical" evidence="1">
    <location>
        <begin position="148"/>
        <end position="170"/>
    </location>
</feature>
<evidence type="ECO:0000313" key="3">
    <source>
        <dbReference type="EMBL" id="ETO08530.1"/>
    </source>
</evidence>
<dbReference type="OrthoDB" id="427480at2759"/>
<dbReference type="SUPFAM" id="SSF56112">
    <property type="entry name" value="Protein kinase-like (PK-like)"/>
    <property type="match status" value="1"/>
</dbReference>
<dbReference type="EMBL" id="ASPP01024902">
    <property type="protein sequence ID" value="ETO08530.1"/>
    <property type="molecule type" value="Genomic_DNA"/>
</dbReference>
<evidence type="ECO:0000313" key="4">
    <source>
        <dbReference type="Proteomes" id="UP000023152"/>
    </source>
</evidence>
<dbReference type="OMA" id="GMSSIEF"/>
<sequence>KKKKKKKKKKKLQKKEFDYRKEANNLRTVYDNVMPAYGNDVCIPRPMDGLCTKNLLVMSFIPGEKLEVAIRGKLREYLSMKLGRHVTEQDIPSEQLLQEIRKQFWKKDNEREIKAGGNPTLRLLSIRGGSWFGGSLRFYRYLLSARRYLYNALAFCFNCTLALLFVPLTWIDSRSVSVPYLSYDAPIVPNPERFLKTLLSVHGYQIFKNGAFNGDPHPGNILLMPDGRLGLIDYGQFKYLSKDERKHLAELIIALADRNSERIVEKAKEIGFRSKHMDPYFIEVMTTIGFDRLDNDIRKGMSSIEFFTLMRNLDEPVKIPGNYYLVQRTVFLLRGLSQLLQFECSVAQHWKPFAQRFLLENLSQ</sequence>
<dbReference type="InterPro" id="IPR004147">
    <property type="entry name" value="ABC1_dom"/>
</dbReference>
<keyword evidence="1" id="KW-0812">Transmembrane</keyword>
<dbReference type="Pfam" id="PF03109">
    <property type="entry name" value="ABC1"/>
    <property type="match status" value="2"/>
</dbReference>
<dbReference type="PANTHER" id="PTHR43173:SF34">
    <property type="entry name" value="ABC1 ATYPICAL KINASE-LIKE DOMAIN-CONTAINING PROTEIN"/>
    <property type="match status" value="1"/>
</dbReference>
<gene>
    <name evidence="3" type="ORF">RFI_28857</name>
</gene>
<dbReference type="InterPro" id="IPR011009">
    <property type="entry name" value="Kinase-like_dom_sf"/>
</dbReference>
<keyword evidence="4" id="KW-1185">Reference proteome</keyword>
<evidence type="ECO:0000256" key="1">
    <source>
        <dbReference type="SAM" id="Phobius"/>
    </source>
</evidence>
<feature type="non-terminal residue" evidence="3">
    <location>
        <position position="1"/>
    </location>
</feature>
<reference evidence="3 4" key="1">
    <citation type="journal article" date="2013" name="Curr. Biol.">
        <title>The Genome of the Foraminiferan Reticulomyxa filosa.</title>
        <authorList>
            <person name="Glockner G."/>
            <person name="Hulsmann N."/>
            <person name="Schleicher M."/>
            <person name="Noegel A.A."/>
            <person name="Eichinger L."/>
            <person name="Gallinger C."/>
            <person name="Pawlowski J."/>
            <person name="Sierra R."/>
            <person name="Euteneuer U."/>
            <person name="Pillet L."/>
            <person name="Moustafa A."/>
            <person name="Platzer M."/>
            <person name="Groth M."/>
            <person name="Szafranski K."/>
            <person name="Schliwa M."/>
        </authorList>
    </citation>
    <scope>NUCLEOTIDE SEQUENCE [LARGE SCALE GENOMIC DNA]</scope>
</reference>
<accession>X6M673</accession>
<dbReference type="AlphaFoldDB" id="X6M673"/>
<evidence type="ECO:0000259" key="2">
    <source>
        <dbReference type="Pfam" id="PF03109"/>
    </source>
</evidence>
<feature type="domain" description="ABC1 atypical kinase-like" evidence="2">
    <location>
        <begin position="12"/>
        <end position="68"/>
    </location>
</feature>